<reference evidence="8 9" key="1">
    <citation type="submission" date="2016-10" db="EMBL/GenBank/DDBJ databases">
        <authorList>
            <person name="de Groot N.N."/>
        </authorList>
    </citation>
    <scope>NUCLEOTIDE SEQUENCE [LARGE SCALE GENOMIC DNA]</scope>
    <source>
        <strain evidence="8 9">JCM 18415</strain>
    </source>
</reference>
<comment type="similarity">
    <text evidence="1">Belongs to the sulfatase family.</text>
</comment>
<sequence>MKRTLLHPALLGMLACLLPLAVQAAPRPNILLIVADDMGFSDPGAYGGEISTPNIDALAAEGLQFTNFHVAATCSPTRAMLMTGVTSHKVGMGNMKEIMADNQKGQPGYETWLNDQAVTLPTLLRDAGYRTYMAGKWHLGSRPESLPGARGFQRSVALLESGADNWEAKHYLPAGTATWVEDDQPIRLPDDFYSSFFYADKLIEYLSSEPDSEQPFFAYLAFQAVHAPHHAPAEYVERYADTYVEGWDVIRQRRYDRMTAMGVLPRTAESVVSRDWGTFYGTPTLDWDSLDAEEQRYRARQMAVFAGMAEAMDESIGRVIDHLRSSGELDNTLIIFMSDNGAESTVLTEVAPWFYRLRYDRELEALGSRGSWSEYGRGWGYASNTPFYSYKGSPYGGGLRVPMIVRHPTLIEPGQRTPAFGYVMDIAPTLLELTGTPVPDGEYQGRPVHRIMGTSMLPLLRGESDRVHPEDEVLVYELAGGVAVWQGDYKLVHARSSALGDSAGTRLFNLRSDPLERQDLAQQEPERVASMLAAYRSFVDEHGLVEVPDDYNAWEQLNRNARQQFLERHGRQLVIAGVVLVLLVGLGITAWRRRRR</sequence>
<dbReference type="Proteomes" id="UP000242815">
    <property type="component" value="Unassembled WGS sequence"/>
</dbReference>
<dbReference type="GO" id="GO:0046872">
    <property type="term" value="F:metal ion binding"/>
    <property type="evidence" value="ECO:0007669"/>
    <property type="project" value="UniProtKB-KW"/>
</dbReference>
<evidence type="ECO:0000256" key="6">
    <source>
        <dbReference type="SAM" id="SignalP"/>
    </source>
</evidence>
<name>A0A1I5ZWG7_9GAMM</name>
<dbReference type="PROSITE" id="PS51257">
    <property type="entry name" value="PROKAR_LIPOPROTEIN"/>
    <property type="match status" value="1"/>
</dbReference>
<dbReference type="SUPFAM" id="SSF53649">
    <property type="entry name" value="Alkaline phosphatase-like"/>
    <property type="match status" value="1"/>
</dbReference>
<keyword evidence="5" id="KW-0472">Membrane</keyword>
<feature type="signal peptide" evidence="6">
    <location>
        <begin position="1"/>
        <end position="24"/>
    </location>
</feature>
<feature type="transmembrane region" description="Helical" evidence="5">
    <location>
        <begin position="573"/>
        <end position="591"/>
    </location>
</feature>
<dbReference type="PROSITE" id="PS00149">
    <property type="entry name" value="SULFATASE_2"/>
    <property type="match status" value="1"/>
</dbReference>
<evidence type="ECO:0000256" key="3">
    <source>
        <dbReference type="ARBA" id="ARBA00022801"/>
    </source>
</evidence>
<keyword evidence="5" id="KW-0812">Transmembrane</keyword>
<evidence type="ECO:0000256" key="4">
    <source>
        <dbReference type="ARBA" id="ARBA00022837"/>
    </source>
</evidence>
<dbReference type="OrthoDB" id="9803751at2"/>
<protein>
    <submittedName>
        <fullName evidence="8">Arylsulfatase</fullName>
    </submittedName>
</protein>
<dbReference type="InterPro" id="IPR024607">
    <property type="entry name" value="Sulfatase_CS"/>
</dbReference>
<dbReference type="Gene3D" id="3.30.1120.10">
    <property type="match status" value="1"/>
</dbReference>
<keyword evidence="4" id="KW-0106">Calcium</keyword>
<keyword evidence="2" id="KW-0479">Metal-binding</keyword>
<evidence type="ECO:0000256" key="2">
    <source>
        <dbReference type="ARBA" id="ARBA00022723"/>
    </source>
</evidence>
<evidence type="ECO:0000313" key="8">
    <source>
        <dbReference type="EMBL" id="SFQ60732.1"/>
    </source>
</evidence>
<keyword evidence="5" id="KW-1133">Transmembrane helix</keyword>
<organism evidence="8 9">
    <name type="scientific">Halopseudomonas formosensis</name>
    <dbReference type="NCBI Taxonomy" id="1002526"/>
    <lineage>
        <taxon>Bacteria</taxon>
        <taxon>Pseudomonadati</taxon>
        <taxon>Pseudomonadota</taxon>
        <taxon>Gammaproteobacteria</taxon>
        <taxon>Pseudomonadales</taxon>
        <taxon>Pseudomonadaceae</taxon>
        <taxon>Halopseudomonas</taxon>
    </lineage>
</organism>
<dbReference type="InterPro" id="IPR017850">
    <property type="entry name" value="Alkaline_phosphatase_core_sf"/>
</dbReference>
<dbReference type="AlphaFoldDB" id="A0A1I5ZWG7"/>
<evidence type="ECO:0000259" key="7">
    <source>
        <dbReference type="Pfam" id="PF00884"/>
    </source>
</evidence>
<feature type="domain" description="Sulfatase N-terminal" evidence="7">
    <location>
        <begin position="28"/>
        <end position="435"/>
    </location>
</feature>
<keyword evidence="3" id="KW-0378">Hydrolase</keyword>
<dbReference type="InterPro" id="IPR050738">
    <property type="entry name" value="Sulfatase"/>
</dbReference>
<evidence type="ECO:0000256" key="5">
    <source>
        <dbReference type="SAM" id="Phobius"/>
    </source>
</evidence>
<dbReference type="GO" id="GO:0004065">
    <property type="term" value="F:arylsulfatase activity"/>
    <property type="evidence" value="ECO:0007669"/>
    <property type="project" value="TreeGrafter"/>
</dbReference>
<proteinExistence type="inferred from homology"/>
<gene>
    <name evidence="8" type="ORF">SAMN05216578_101365</name>
</gene>
<dbReference type="PROSITE" id="PS00523">
    <property type="entry name" value="SULFATASE_1"/>
    <property type="match status" value="1"/>
</dbReference>
<evidence type="ECO:0000313" key="9">
    <source>
        <dbReference type="Proteomes" id="UP000242815"/>
    </source>
</evidence>
<feature type="chain" id="PRO_5017405909" evidence="6">
    <location>
        <begin position="25"/>
        <end position="596"/>
    </location>
</feature>
<dbReference type="Gene3D" id="3.40.720.10">
    <property type="entry name" value="Alkaline Phosphatase, subunit A"/>
    <property type="match status" value="1"/>
</dbReference>
<accession>A0A1I5ZWG7</accession>
<dbReference type="PANTHER" id="PTHR42693">
    <property type="entry name" value="ARYLSULFATASE FAMILY MEMBER"/>
    <property type="match status" value="1"/>
</dbReference>
<dbReference type="EMBL" id="FOYD01000001">
    <property type="protein sequence ID" value="SFQ60732.1"/>
    <property type="molecule type" value="Genomic_DNA"/>
</dbReference>
<dbReference type="InterPro" id="IPR000917">
    <property type="entry name" value="Sulfatase_N"/>
</dbReference>
<dbReference type="PANTHER" id="PTHR42693:SF33">
    <property type="entry name" value="ARYLSULFATASE"/>
    <property type="match status" value="1"/>
</dbReference>
<dbReference type="Pfam" id="PF00884">
    <property type="entry name" value="Sulfatase"/>
    <property type="match status" value="1"/>
</dbReference>
<dbReference type="CDD" id="cd16025">
    <property type="entry name" value="PAS_like"/>
    <property type="match status" value="1"/>
</dbReference>
<keyword evidence="6" id="KW-0732">Signal</keyword>
<dbReference type="RefSeq" id="WP_090536382.1">
    <property type="nucleotide sequence ID" value="NZ_FOYD01000001.1"/>
</dbReference>
<dbReference type="STRING" id="1002526.SAMN05216578_101365"/>
<evidence type="ECO:0000256" key="1">
    <source>
        <dbReference type="ARBA" id="ARBA00008779"/>
    </source>
</evidence>